<dbReference type="Gene3D" id="2.30.30.790">
    <property type="match status" value="1"/>
</dbReference>
<dbReference type="InterPro" id="IPR001857">
    <property type="entry name" value="Ribosomal_bL19"/>
</dbReference>
<reference evidence="5 6" key="1">
    <citation type="submission" date="2017-09" db="EMBL/GenBank/DDBJ databases">
        <title>Depth-based differentiation of microbial function through sediment-hosted aquifers and enrichment of novel symbionts in the deep terrestrial subsurface.</title>
        <authorList>
            <person name="Probst A.J."/>
            <person name="Ladd B."/>
            <person name="Jarett J.K."/>
            <person name="Geller-Mcgrath D.E."/>
            <person name="Sieber C.M."/>
            <person name="Emerson J.B."/>
            <person name="Anantharaman K."/>
            <person name="Thomas B.C."/>
            <person name="Malmstrom R."/>
            <person name="Stieglmeier M."/>
            <person name="Klingl A."/>
            <person name="Woyke T."/>
            <person name="Ryan C.M."/>
            <person name="Banfield J.F."/>
        </authorList>
    </citation>
    <scope>NUCLEOTIDE SEQUENCE [LARGE SCALE GENOMIC DNA]</scope>
    <source>
        <strain evidence="5">CG10_big_fil_rev_8_21_14_0_10_49_38</strain>
    </source>
</reference>
<dbReference type="GO" id="GO:0003735">
    <property type="term" value="F:structural constituent of ribosome"/>
    <property type="evidence" value="ECO:0007669"/>
    <property type="project" value="InterPro"/>
</dbReference>
<comment type="similarity">
    <text evidence="1 4">Belongs to the bacterial ribosomal protein bL19 family.</text>
</comment>
<dbReference type="SUPFAM" id="SSF50104">
    <property type="entry name" value="Translation proteins SH3-like domain"/>
    <property type="match status" value="1"/>
</dbReference>
<proteinExistence type="inferred from homology"/>
<organism evidence="5 6">
    <name type="scientific">Candidatus Vogelbacteria bacterium CG10_big_fil_rev_8_21_14_0_10_49_38</name>
    <dbReference type="NCBI Taxonomy" id="1975043"/>
    <lineage>
        <taxon>Bacteria</taxon>
        <taxon>Candidatus Vogeliibacteriota</taxon>
    </lineage>
</organism>
<dbReference type="Pfam" id="PF01245">
    <property type="entry name" value="Ribosomal_L19"/>
    <property type="match status" value="1"/>
</dbReference>
<evidence type="ECO:0000313" key="5">
    <source>
        <dbReference type="EMBL" id="PIR46223.1"/>
    </source>
</evidence>
<dbReference type="NCBIfam" id="TIGR01024">
    <property type="entry name" value="rplS_bact"/>
    <property type="match status" value="1"/>
</dbReference>
<evidence type="ECO:0000256" key="4">
    <source>
        <dbReference type="RuleBase" id="RU000559"/>
    </source>
</evidence>
<dbReference type="AlphaFoldDB" id="A0A2H0RIA7"/>
<dbReference type="PRINTS" id="PR00061">
    <property type="entry name" value="RIBOSOMALL19"/>
</dbReference>
<accession>A0A2H0RIA7</accession>
<dbReference type="InterPro" id="IPR038657">
    <property type="entry name" value="Ribosomal_bL19_sf"/>
</dbReference>
<protein>
    <recommendedName>
        <fullName evidence="4">50S ribosomal protein L19</fullName>
    </recommendedName>
</protein>
<dbReference type="Proteomes" id="UP000230431">
    <property type="component" value="Unassembled WGS sequence"/>
</dbReference>
<dbReference type="PANTHER" id="PTHR15680">
    <property type="entry name" value="RIBOSOMAL PROTEIN L19"/>
    <property type="match status" value="1"/>
</dbReference>
<dbReference type="PANTHER" id="PTHR15680:SF9">
    <property type="entry name" value="LARGE RIBOSOMAL SUBUNIT PROTEIN BL19M"/>
    <property type="match status" value="1"/>
</dbReference>
<comment type="caution">
    <text evidence="5">The sequence shown here is derived from an EMBL/GenBank/DDBJ whole genome shotgun (WGS) entry which is preliminary data.</text>
</comment>
<sequence length="166" mass="19039">MTKVNSFKISPVDEANRRKLPLNPGATVRVIQRVPDKDGKFRLQAYEGLVIARKHGAEAGATFTVRRVASGVGMEKIFPLYSPMIDKIEVLREVKVRRSKLYYIRDKAAREIRRRMRKIIPGRKNEEPDELVDQVTTGIETEPVRDDLEEINLETDTDTFAEKIES</sequence>
<evidence type="ECO:0000256" key="1">
    <source>
        <dbReference type="ARBA" id="ARBA00005781"/>
    </source>
</evidence>
<evidence type="ECO:0000256" key="3">
    <source>
        <dbReference type="ARBA" id="ARBA00023274"/>
    </source>
</evidence>
<dbReference type="EMBL" id="PCYK01000005">
    <property type="protein sequence ID" value="PIR46223.1"/>
    <property type="molecule type" value="Genomic_DNA"/>
</dbReference>
<dbReference type="InterPro" id="IPR008991">
    <property type="entry name" value="Translation_prot_SH3-like_sf"/>
</dbReference>
<evidence type="ECO:0000256" key="2">
    <source>
        <dbReference type="ARBA" id="ARBA00022980"/>
    </source>
</evidence>
<comment type="function">
    <text evidence="4">This protein is located at the 30S-50S ribosomal subunit interface and may play a role in the structure and function of the aminoacyl-tRNA binding site.</text>
</comment>
<keyword evidence="3 4" id="KW-0687">Ribonucleoprotein</keyword>
<name>A0A2H0RIA7_9BACT</name>
<evidence type="ECO:0000313" key="6">
    <source>
        <dbReference type="Proteomes" id="UP000230431"/>
    </source>
</evidence>
<gene>
    <name evidence="5" type="primary">rplS</name>
    <name evidence="5" type="ORF">COV08_00820</name>
</gene>
<keyword evidence="2 5" id="KW-0689">Ribosomal protein</keyword>
<dbReference type="GO" id="GO:0022625">
    <property type="term" value="C:cytosolic large ribosomal subunit"/>
    <property type="evidence" value="ECO:0007669"/>
    <property type="project" value="TreeGrafter"/>
</dbReference>
<dbReference type="GO" id="GO:0006412">
    <property type="term" value="P:translation"/>
    <property type="evidence" value="ECO:0007669"/>
    <property type="project" value="InterPro"/>
</dbReference>